<dbReference type="EMBL" id="KN881721">
    <property type="protein sequence ID" value="KIY49775.1"/>
    <property type="molecule type" value="Genomic_DNA"/>
</dbReference>
<organism evidence="5 6">
    <name type="scientific">Fistulina hepatica ATCC 64428</name>
    <dbReference type="NCBI Taxonomy" id="1128425"/>
    <lineage>
        <taxon>Eukaryota</taxon>
        <taxon>Fungi</taxon>
        <taxon>Dikarya</taxon>
        <taxon>Basidiomycota</taxon>
        <taxon>Agaricomycotina</taxon>
        <taxon>Agaricomycetes</taxon>
        <taxon>Agaricomycetidae</taxon>
        <taxon>Agaricales</taxon>
        <taxon>Fistulinaceae</taxon>
        <taxon>Fistulina</taxon>
    </lineage>
</organism>
<sequence>MAQSSDSRRIVLITGCSDGGIGFYLQVICFSFFVRNCHVYATARRMEAMDKLPATNISKMVMDVTDDAAVNAVVAAIIEKEGRIDILVNNAGVNAIGPVTEAPIEKVIKTFDTNTYSILRTSTAVFPHMASRKSGHIVNIGSVVGAIATPWNGIYAASKAAVRSLTDSLDMECRPFNIRVTLVVPGAVRSNIAENDAPTVNALPETSLYHKYRKNIVDRLYLSQGPSGMATDVFAEHTVSQLLRDSPPQYLTAGGLSLQMAILTWLPRTFVLWLLWRMMSKTT</sequence>
<proteinExistence type="inferred from homology"/>
<evidence type="ECO:0000256" key="1">
    <source>
        <dbReference type="ARBA" id="ARBA00006484"/>
    </source>
</evidence>
<protein>
    <submittedName>
        <fullName evidence="5">Oxidoreductase</fullName>
    </submittedName>
</protein>
<evidence type="ECO:0000313" key="5">
    <source>
        <dbReference type="EMBL" id="KIY49775.1"/>
    </source>
</evidence>
<dbReference type="PRINTS" id="PR00080">
    <property type="entry name" value="SDRFAMILY"/>
</dbReference>
<dbReference type="FunFam" id="3.40.50.720:FF:000261">
    <property type="entry name" value="NADPH-dependent 1-acyldihydroxyacetone phosphate reductase"/>
    <property type="match status" value="1"/>
</dbReference>
<keyword evidence="2" id="KW-0560">Oxidoreductase</keyword>
<dbReference type="GO" id="GO:0005783">
    <property type="term" value="C:endoplasmic reticulum"/>
    <property type="evidence" value="ECO:0007669"/>
    <property type="project" value="TreeGrafter"/>
</dbReference>
<evidence type="ECO:0000256" key="4">
    <source>
        <dbReference type="SAM" id="Phobius"/>
    </source>
</evidence>
<keyword evidence="4" id="KW-1133">Transmembrane helix</keyword>
<dbReference type="PRINTS" id="PR00081">
    <property type="entry name" value="GDHRDH"/>
</dbReference>
<evidence type="ECO:0000256" key="3">
    <source>
        <dbReference type="RuleBase" id="RU000363"/>
    </source>
</evidence>
<dbReference type="CDD" id="cd05374">
    <property type="entry name" value="17beta-HSD-like_SDR_c"/>
    <property type="match status" value="1"/>
</dbReference>
<reference evidence="5 6" key="1">
    <citation type="journal article" date="2015" name="Fungal Genet. Biol.">
        <title>Evolution of novel wood decay mechanisms in Agaricales revealed by the genome sequences of Fistulina hepatica and Cylindrobasidium torrendii.</title>
        <authorList>
            <person name="Floudas D."/>
            <person name="Held B.W."/>
            <person name="Riley R."/>
            <person name="Nagy L.G."/>
            <person name="Koehler G."/>
            <person name="Ransdell A.S."/>
            <person name="Younus H."/>
            <person name="Chow J."/>
            <person name="Chiniquy J."/>
            <person name="Lipzen A."/>
            <person name="Tritt A."/>
            <person name="Sun H."/>
            <person name="Haridas S."/>
            <person name="LaButti K."/>
            <person name="Ohm R.A."/>
            <person name="Kues U."/>
            <person name="Blanchette R.A."/>
            <person name="Grigoriev I.V."/>
            <person name="Minto R.E."/>
            <person name="Hibbett D.S."/>
        </authorList>
    </citation>
    <scope>NUCLEOTIDE SEQUENCE [LARGE SCALE GENOMIC DNA]</scope>
    <source>
        <strain evidence="5 6">ATCC 64428</strain>
    </source>
</reference>
<feature type="transmembrane region" description="Helical" evidence="4">
    <location>
        <begin position="250"/>
        <end position="276"/>
    </location>
</feature>
<dbReference type="GO" id="GO:0016491">
    <property type="term" value="F:oxidoreductase activity"/>
    <property type="evidence" value="ECO:0007669"/>
    <property type="project" value="UniProtKB-KW"/>
</dbReference>
<dbReference type="Pfam" id="PF00106">
    <property type="entry name" value="adh_short"/>
    <property type="match status" value="1"/>
</dbReference>
<dbReference type="Proteomes" id="UP000054144">
    <property type="component" value="Unassembled WGS sequence"/>
</dbReference>
<evidence type="ECO:0000313" key="6">
    <source>
        <dbReference type="Proteomes" id="UP000054144"/>
    </source>
</evidence>
<dbReference type="OrthoDB" id="2102561at2759"/>
<dbReference type="SUPFAM" id="SSF51735">
    <property type="entry name" value="NAD(P)-binding Rossmann-fold domains"/>
    <property type="match status" value="1"/>
</dbReference>
<dbReference type="PANTHER" id="PTHR44169">
    <property type="entry name" value="NADPH-DEPENDENT 1-ACYLDIHYDROXYACETONE PHOSPHATE REDUCTASE"/>
    <property type="match status" value="1"/>
</dbReference>
<dbReference type="InterPro" id="IPR036291">
    <property type="entry name" value="NAD(P)-bd_dom_sf"/>
</dbReference>
<gene>
    <name evidence="5" type="ORF">FISHEDRAFT_40450</name>
</gene>
<comment type="similarity">
    <text evidence="1 3">Belongs to the short-chain dehydrogenases/reductases (SDR) family.</text>
</comment>
<dbReference type="Gene3D" id="3.40.50.720">
    <property type="entry name" value="NAD(P)-binding Rossmann-like Domain"/>
    <property type="match status" value="1"/>
</dbReference>
<accession>A0A0D7AHI7</accession>
<dbReference type="InterPro" id="IPR002347">
    <property type="entry name" value="SDR_fam"/>
</dbReference>
<evidence type="ECO:0000256" key="2">
    <source>
        <dbReference type="ARBA" id="ARBA00023002"/>
    </source>
</evidence>
<keyword evidence="6" id="KW-1185">Reference proteome</keyword>
<dbReference type="PANTHER" id="PTHR44169:SF6">
    <property type="entry name" value="NADPH-DEPENDENT 1-ACYLDIHYDROXYACETONE PHOSPHATE REDUCTASE"/>
    <property type="match status" value="1"/>
</dbReference>
<keyword evidence="4" id="KW-0472">Membrane</keyword>
<name>A0A0D7AHI7_9AGAR</name>
<dbReference type="AlphaFoldDB" id="A0A0D7AHI7"/>
<keyword evidence="4" id="KW-0812">Transmembrane</keyword>